<keyword evidence="8" id="KW-0624">Polysaccharide degradation</keyword>
<dbReference type="NCBIfam" id="TIGR03356">
    <property type="entry name" value="BGL"/>
    <property type="match status" value="1"/>
</dbReference>
<dbReference type="Proteomes" id="UP000324209">
    <property type="component" value="Chromosome"/>
</dbReference>
<dbReference type="OrthoDB" id="9765195at2"/>
<dbReference type="GO" id="GO:0008422">
    <property type="term" value="F:beta-glucosidase activity"/>
    <property type="evidence" value="ECO:0007669"/>
    <property type="project" value="UniProtKB-EC"/>
</dbReference>
<organism evidence="13 14">
    <name type="scientific">Oceanispirochaeta crateris</name>
    <dbReference type="NCBI Taxonomy" id="2518645"/>
    <lineage>
        <taxon>Bacteria</taxon>
        <taxon>Pseudomonadati</taxon>
        <taxon>Spirochaetota</taxon>
        <taxon>Spirochaetia</taxon>
        <taxon>Spirochaetales</taxon>
        <taxon>Spirochaetaceae</taxon>
        <taxon>Oceanispirochaeta</taxon>
    </lineage>
</organism>
<keyword evidence="6" id="KW-0119">Carbohydrate metabolism</keyword>
<feature type="active site" description="Nucleophile" evidence="9 11">
    <location>
        <position position="354"/>
    </location>
</feature>
<feature type="binding site" evidence="10">
    <location>
        <position position="401"/>
    </location>
    <ligand>
        <name>substrate</name>
    </ligand>
</feature>
<dbReference type="SUPFAM" id="SSF51445">
    <property type="entry name" value="(Trans)glycosidases"/>
    <property type="match status" value="1"/>
</dbReference>
<feature type="active site" description="Proton donor" evidence="9">
    <location>
        <position position="168"/>
    </location>
</feature>
<dbReference type="FunFam" id="3.20.20.80:FF:000004">
    <property type="entry name" value="Beta-glucosidase 6-phospho-beta-glucosidase"/>
    <property type="match status" value="1"/>
</dbReference>
<dbReference type="InterPro" id="IPR001360">
    <property type="entry name" value="Glyco_hydro_1"/>
</dbReference>
<dbReference type="GO" id="GO:0005829">
    <property type="term" value="C:cytosol"/>
    <property type="evidence" value="ECO:0007669"/>
    <property type="project" value="TreeGrafter"/>
</dbReference>
<dbReference type="InterPro" id="IPR017853">
    <property type="entry name" value="GH"/>
</dbReference>
<dbReference type="PANTHER" id="PTHR10353:SF36">
    <property type="entry name" value="LP05116P"/>
    <property type="match status" value="1"/>
</dbReference>
<dbReference type="RefSeq" id="WP_149486886.1">
    <property type="nucleotide sequence ID" value="NZ_CP036150.1"/>
</dbReference>
<dbReference type="InterPro" id="IPR018120">
    <property type="entry name" value="Glyco_hydro_1_AS"/>
</dbReference>
<keyword evidence="7 12" id="KW-0326">Glycosidase</keyword>
<evidence type="ECO:0000256" key="3">
    <source>
        <dbReference type="ARBA" id="ARBA00012744"/>
    </source>
</evidence>
<evidence type="ECO:0000313" key="13">
    <source>
        <dbReference type="EMBL" id="QEN08807.1"/>
    </source>
</evidence>
<dbReference type="GO" id="GO:0030245">
    <property type="term" value="P:cellulose catabolic process"/>
    <property type="evidence" value="ECO:0007669"/>
    <property type="project" value="UniProtKB-KW"/>
</dbReference>
<evidence type="ECO:0000256" key="6">
    <source>
        <dbReference type="ARBA" id="ARBA00023277"/>
    </source>
</evidence>
<proteinExistence type="inferred from homology"/>
<dbReference type="Gene3D" id="3.20.20.80">
    <property type="entry name" value="Glycosidases"/>
    <property type="match status" value="1"/>
</dbReference>
<dbReference type="InterPro" id="IPR017736">
    <property type="entry name" value="Glyco_hydro_1_beta-glucosidase"/>
</dbReference>
<feature type="binding site" evidence="10">
    <location>
        <position position="297"/>
    </location>
    <ligand>
        <name>substrate</name>
    </ligand>
</feature>
<dbReference type="PROSITE" id="PS00653">
    <property type="entry name" value="GLYCOSYL_HYDROL_F1_2"/>
    <property type="match status" value="1"/>
</dbReference>
<feature type="binding site" evidence="10">
    <location>
        <position position="21"/>
    </location>
    <ligand>
        <name>substrate</name>
    </ligand>
</feature>
<evidence type="ECO:0000256" key="2">
    <source>
        <dbReference type="ARBA" id="ARBA00010838"/>
    </source>
</evidence>
<evidence type="ECO:0000256" key="1">
    <source>
        <dbReference type="ARBA" id="ARBA00000448"/>
    </source>
</evidence>
<evidence type="ECO:0000256" key="10">
    <source>
        <dbReference type="PIRSR" id="PIRSR617736-2"/>
    </source>
</evidence>
<dbReference type="InterPro" id="IPR033132">
    <property type="entry name" value="GH_1_N_CS"/>
</dbReference>
<dbReference type="PRINTS" id="PR00131">
    <property type="entry name" value="GLHYDRLASE1"/>
</dbReference>
<dbReference type="KEGG" id="ock:EXM22_12705"/>
<dbReference type="Pfam" id="PF00232">
    <property type="entry name" value="Glyco_hydro_1"/>
    <property type="match status" value="1"/>
</dbReference>
<accession>A0A5C1QMR8</accession>
<keyword evidence="4 12" id="KW-0378">Hydrolase</keyword>
<evidence type="ECO:0000256" key="9">
    <source>
        <dbReference type="PIRSR" id="PIRSR617736-1"/>
    </source>
</evidence>
<feature type="binding site" evidence="10">
    <location>
        <position position="167"/>
    </location>
    <ligand>
        <name>substrate</name>
    </ligand>
</feature>
<keyword evidence="5" id="KW-0136">Cellulose degradation</keyword>
<reference evidence="13 14" key="1">
    <citation type="submission" date="2019-02" db="EMBL/GenBank/DDBJ databases">
        <title>Complete Genome Sequence and Methylome Analysis of free living Spirochaetas.</title>
        <authorList>
            <person name="Fomenkov A."/>
            <person name="Dubinina G."/>
            <person name="Leshcheva N."/>
            <person name="Mikheeva N."/>
            <person name="Grabovich M."/>
            <person name="Vincze T."/>
            <person name="Roberts R.J."/>
        </authorList>
    </citation>
    <scope>NUCLEOTIDE SEQUENCE [LARGE SCALE GENOMIC DNA]</scope>
    <source>
        <strain evidence="13 14">K2</strain>
    </source>
</reference>
<evidence type="ECO:0000256" key="11">
    <source>
        <dbReference type="PROSITE-ProRule" id="PRU10055"/>
    </source>
</evidence>
<dbReference type="EC" id="3.2.1.21" evidence="3 12"/>
<evidence type="ECO:0000313" key="14">
    <source>
        <dbReference type="Proteomes" id="UP000324209"/>
    </source>
</evidence>
<evidence type="ECO:0000256" key="7">
    <source>
        <dbReference type="ARBA" id="ARBA00023295"/>
    </source>
</evidence>
<dbReference type="PANTHER" id="PTHR10353">
    <property type="entry name" value="GLYCOSYL HYDROLASE"/>
    <property type="match status" value="1"/>
</dbReference>
<feature type="binding site" evidence="10">
    <location>
        <position position="122"/>
    </location>
    <ligand>
        <name>substrate</name>
    </ligand>
</feature>
<keyword evidence="14" id="KW-1185">Reference proteome</keyword>
<evidence type="ECO:0000256" key="12">
    <source>
        <dbReference type="RuleBase" id="RU361175"/>
    </source>
</evidence>
<name>A0A5C1QMR8_9SPIO</name>
<feature type="binding site" evidence="10">
    <location>
        <begin position="408"/>
        <end position="409"/>
    </location>
    <ligand>
        <name>substrate</name>
    </ligand>
</feature>
<dbReference type="EMBL" id="CP036150">
    <property type="protein sequence ID" value="QEN08807.1"/>
    <property type="molecule type" value="Genomic_DNA"/>
</dbReference>
<gene>
    <name evidence="13" type="ORF">EXM22_12705</name>
</gene>
<sequence>MKQDYRFPKDFIWGSATASYQIEGAWQEDGRGESTWDRFCRRPGKVIGGDTGNIACDHYHLYKEDVALMKDLGLKNYRFSIAWPRIIPDGEGQLNQKGLDFYNRLVDELLNAGIEPLITLFHWDLPQALQDKYKGWKDRRLAQVFADYCDVVSRSLGDRVKSWATINEIMCFTTLAHKLDMHAPGGIESEKTTNQTVHNALLGHGLATQVLRKNVKDSFVGLVDNNEAPWPVMDTEPHLSAARKAWKEKNSQRLFPMLTGEYDDEAYVRHYGEMPDYTDEDLKIISTAVDYVGINFYNCPPVQAAENAVGYETVDLPAAYPKTDMEWPITPDALYWNLKYLKDFFPELPVIITENGMASDDRMSEDGTVKDYDRIEYLRAHLRACHRAIEEGANLKGYYLWSLMDNFEWAFGYSKRFGMIRVEYDTQKRTVKESGKYYSRIISENRVL</sequence>
<protein>
    <recommendedName>
        <fullName evidence="3 12">Beta-glucosidase</fullName>
        <ecNumber evidence="3 12">3.2.1.21</ecNumber>
    </recommendedName>
</protein>
<evidence type="ECO:0000256" key="5">
    <source>
        <dbReference type="ARBA" id="ARBA00023001"/>
    </source>
</evidence>
<dbReference type="PROSITE" id="PS00572">
    <property type="entry name" value="GLYCOSYL_HYDROL_F1_1"/>
    <property type="match status" value="1"/>
</dbReference>
<comment type="similarity">
    <text evidence="2 12">Belongs to the glycosyl hydrolase 1 family.</text>
</comment>
<evidence type="ECO:0000256" key="8">
    <source>
        <dbReference type="ARBA" id="ARBA00023326"/>
    </source>
</evidence>
<dbReference type="AlphaFoldDB" id="A0A5C1QMR8"/>
<comment type="catalytic activity">
    <reaction evidence="1 12">
        <text>Hydrolysis of terminal, non-reducing beta-D-glucosyl residues with release of beta-D-glucose.</text>
        <dbReference type="EC" id="3.2.1.21"/>
    </reaction>
</comment>
<evidence type="ECO:0000256" key="4">
    <source>
        <dbReference type="ARBA" id="ARBA00022801"/>
    </source>
</evidence>